<proteinExistence type="predicted"/>
<dbReference type="Proteomes" id="UP000319732">
    <property type="component" value="Unassembled WGS sequence"/>
</dbReference>
<gene>
    <name evidence="1" type="ORF">FKG94_04730</name>
</gene>
<organism evidence="1 2">
    <name type="scientific">Exilibacterium tricleocarpae</name>
    <dbReference type="NCBI Taxonomy" id="2591008"/>
    <lineage>
        <taxon>Bacteria</taxon>
        <taxon>Pseudomonadati</taxon>
        <taxon>Pseudomonadota</taxon>
        <taxon>Gammaproteobacteria</taxon>
        <taxon>Cellvibrionales</taxon>
        <taxon>Cellvibrionaceae</taxon>
        <taxon>Exilibacterium</taxon>
    </lineage>
</organism>
<dbReference type="OrthoDB" id="2088266at2"/>
<dbReference type="RefSeq" id="WP_142903028.1">
    <property type="nucleotide sequence ID" value="NZ_ML660088.1"/>
</dbReference>
<evidence type="ECO:0000313" key="2">
    <source>
        <dbReference type="Proteomes" id="UP000319732"/>
    </source>
</evidence>
<evidence type="ECO:0000313" key="1">
    <source>
        <dbReference type="EMBL" id="TQV84822.1"/>
    </source>
</evidence>
<keyword evidence="2" id="KW-1185">Reference proteome</keyword>
<sequence length="93" mass="10249">MSKESTGMTEAELKEIRLRCDAATCAPWVSYVEGRNHTSGSNFIMTGEGEDRGDDIELIGATVADQDFIAHARQDVPKLLAEIQRLKDKLPEA</sequence>
<reference evidence="1 2" key="1">
    <citation type="submission" date="2019-06" db="EMBL/GenBank/DDBJ databases">
        <title>Whole genome sequence for Cellvibrionaceae sp. R142.</title>
        <authorList>
            <person name="Wang G."/>
        </authorList>
    </citation>
    <scope>NUCLEOTIDE SEQUENCE [LARGE SCALE GENOMIC DNA]</scope>
    <source>
        <strain evidence="1 2">R142</strain>
    </source>
</reference>
<dbReference type="AlphaFoldDB" id="A0A545U5T0"/>
<protein>
    <submittedName>
        <fullName evidence="1">Uncharacterized protein</fullName>
    </submittedName>
</protein>
<name>A0A545U5T0_9GAMM</name>
<dbReference type="EMBL" id="VHSG01000005">
    <property type="protein sequence ID" value="TQV84822.1"/>
    <property type="molecule type" value="Genomic_DNA"/>
</dbReference>
<comment type="caution">
    <text evidence="1">The sequence shown here is derived from an EMBL/GenBank/DDBJ whole genome shotgun (WGS) entry which is preliminary data.</text>
</comment>
<accession>A0A545U5T0</accession>